<sequence>MEEQSVVNGIVSGSSSSRTTQELAMEGQKYLEETIEYAFQILSSMNDELCNPVLWSIASPSAASSASPLHHNNGPSSHSSNGGAGDAASDNSNHHAESGAVGGGAGAGGALEEARFRYKNAIASLRNVLEAIPNSQKAKSFDTGSTDSPMELDDMEIEKLEERASSLRKELANKNMHLKILIDQLRDLLSDISTWQKTIKIYVLQKHEIKVGDKVAGRHGNKGSLIIVVAHHMYSMSSYTYLATDYGIQLSLFTHHMWIDGFFIVGAVHAAIFIIVSLGIAMQDYRCQLTFQCPIA</sequence>
<dbReference type="PRINTS" id="PR00257">
    <property type="entry name" value="PHOTSYSPSAAB"/>
</dbReference>
<feature type="coiled-coil region" evidence="1">
    <location>
        <begin position="150"/>
        <end position="188"/>
    </location>
</feature>
<reference evidence="4 5" key="1">
    <citation type="submission" date="2019-01" db="EMBL/GenBank/DDBJ databases">
        <title>Sequencing of cultivated peanut Arachis hypogaea provides insights into genome evolution and oil improvement.</title>
        <authorList>
            <person name="Chen X."/>
        </authorList>
    </citation>
    <scope>NUCLEOTIDE SEQUENCE [LARGE SCALE GENOMIC DNA]</scope>
    <source>
        <strain evidence="5">cv. Fuhuasheng</strain>
        <tissue evidence="4">Leaves</tissue>
    </source>
</reference>
<dbReference type="GO" id="GO:0003677">
    <property type="term" value="F:DNA binding"/>
    <property type="evidence" value="ECO:0007669"/>
    <property type="project" value="InterPro"/>
</dbReference>
<dbReference type="AlphaFoldDB" id="A0A445C209"/>
<dbReference type="GO" id="GO:0016592">
    <property type="term" value="C:mediator complex"/>
    <property type="evidence" value="ECO:0007669"/>
    <property type="project" value="InterPro"/>
</dbReference>
<dbReference type="GO" id="GO:0015979">
    <property type="term" value="P:photosynthesis"/>
    <property type="evidence" value="ECO:0007669"/>
    <property type="project" value="InterPro"/>
</dbReference>
<feature type="region of interest" description="Disordered" evidence="2">
    <location>
        <begin position="1"/>
        <end position="21"/>
    </location>
</feature>
<proteinExistence type="predicted"/>
<evidence type="ECO:0000256" key="1">
    <source>
        <dbReference type="SAM" id="Coils"/>
    </source>
</evidence>
<feature type="region of interest" description="Disordered" evidence="2">
    <location>
        <begin position="63"/>
        <end position="106"/>
    </location>
</feature>
<dbReference type="InterPro" id="IPR014724">
    <property type="entry name" value="RNA_pol_RPB2_OB-fold"/>
</dbReference>
<gene>
    <name evidence="4" type="ORF">Ahy_A08g041213</name>
</gene>
<feature type="transmembrane region" description="Helical" evidence="3">
    <location>
        <begin position="262"/>
        <end position="282"/>
    </location>
</feature>
<dbReference type="Gene3D" id="1.20.1130.10">
    <property type="entry name" value="Photosystem I PsaA/PsaB"/>
    <property type="match status" value="1"/>
</dbReference>
<keyword evidence="1" id="KW-0175">Coiled coil</keyword>
<dbReference type="GO" id="GO:0003899">
    <property type="term" value="F:DNA-directed RNA polymerase activity"/>
    <property type="evidence" value="ECO:0007669"/>
    <property type="project" value="InterPro"/>
</dbReference>
<name>A0A445C209_ARAHY</name>
<dbReference type="GO" id="GO:0006351">
    <property type="term" value="P:DNA-templated transcription"/>
    <property type="evidence" value="ECO:0007669"/>
    <property type="project" value="InterPro"/>
</dbReference>
<dbReference type="GO" id="GO:0016020">
    <property type="term" value="C:membrane"/>
    <property type="evidence" value="ECO:0007669"/>
    <property type="project" value="InterPro"/>
</dbReference>
<evidence type="ECO:0000313" key="4">
    <source>
        <dbReference type="EMBL" id="RYR44951.1"/>
    </source>
</evidence>
<evidence type="ECO:0000256" key="3">
    <source>
        <dbReference type="SAM" id="Phobius"/>
    </source>
</evidence>
<dbReference type="PANTHER" id="PTHR36406">
    <property type="entry name" value="MEDIATOR OF RNA POLYMERASE II TRANSCRIPTION SUBUNIT 30"/>
    <property type="match status" value="1"/>
</dbReference>
<accession>A0A445C209</accession>
<keyword evidence="3" id="KW-1133">Transmembrane helix</keyword>
<dbReference type="SUPFAM" id="SSF81558">
    <property type="entry name" value="Photosystem I subunits PsaA/PsaB"/>
    <property type="match status" value="1"/>
</dbReference>
<dbReference type="Proteomes" id="UP000289738">
    <property type="component" value="Chromosome A08"/>
</dbReference>
<evidence type="ECO:0000256" key="2">
    <source>
        <dbReference type="SAM" id="MobiDB-lite"/>
    </source>
</evidence>
<protein>
    <submittedName>
        <fullName evidence="4">Uncharacterized protein</fullName>
    </submittedName>
</protein>
<comment type="caution">
    <text evidence="4">The sequence shown here is derived from an EMBL/GenBank/DDBJ whole genome shotgun (WGS) entry which is preliminary data.</text>
</comment>
<dbReference type="Gene3D" id="2.40.50.150">
    <property type="match status" value="1"/>
</dbReference>
<dbReference type="Pfam" id="PF00223">
    <property type="entry name" value="PsaA_PsaB"/>
    <property type="match status" value="1"/>
</dbReference>
<dbReference type="InterPro" id="IPR036408">
    <property type="entry name" value="PSI_PsaA/B_sf"/>
</dbReference>
<keyword evidence="5" id="KW-1185">Reference proteome</keyword>
<keyword evidence="3" id="KW-0812">Transmembrane</keyword>
<feature type="compositionally biased region" description="Low complexity" evidence="2">
    <location>
        <begin position="63"/>
        <end position="81"/>
    </location>
</feature>
<feature type="compositionally biased region" description="Low complexity" evidence="2">
    <location>
        <begin position="1"/>
        <end position="17"/>
    </location>
</feature>
<evidence type="ECO:0000313" key="5">
    <source>
        <dbReference type="Proteomes" id="UP000289738"/>
    </source>
</evidence>
<dbReference type="GO" id="GO:0009579">
    <property type="term" value="C:thylakoid"/>
    <property type="evidence" value="ECO:0007669"/>
    <property type="project" value="InterPro"/>
</dbReference>
<keyword evidence="3" id="KW-0472">Membrane</keyword>
<dbReference type="PANTHER" id="PTHR36406:SF2">
    <property type="entry name" value="MEDIATOR OF RNA POLYMERASE II TRANSCRIPTION SUBUNIT 30"/>
    <property type="match status" value="1"/>
</dbReference>
<dbReference type="SUPFAM" id="SSF64484">
    <property type="entry name" value="beta and beta-prime subunits of DNA dependent RNA-polymerase"/>
    <property type="match status" value="1"/>
</dbReference>
<dbReference type="InterPro" id="IPR001280">
    <property type="entry name" value="PSI_PsaA/B"/>
</dbReference>
<dbReference type="STRING" id="3818.A0A445C209"/>
<dbReference type="EMBL" id="SDMP01000008">
    <property type="protein sequence ID" value="RYR44951.1"/>
    <property type="molecule type" value="Genomic_DNA"/>
</dbReference>
<organism evidence="4 5">
    <name type="scientific">Arachis hypogaea</name>
    <name type="common">Peanut</name>
    <dbReference type="NCBI Taxonomy" id="3818"/>
    <lineage>
        <taxon>Eukaryota</taxon>
        <taxon>Viridiplantae</taxon>
        <taxon>Streptophyta</taxon>
        <taxon>Embryophyta</taxon>
        <taxon>Tracheophyta</taxon>
        <taxon>Spermatophyta</taxon>
        <taxon>Magnoliopsida</taxon>
        <taxon>eudicotyledons</taxon>
        <taxon>Gunneridae</taxon>
        <taxon>Pentapetalae</taxon>
        <taxon>rosids</taxon>
        <taxon>fabids</taxon>
        <taxon>Fabales</taxon>
        <taxon>Fabaceae</taxon>
        <taxon>Papilionoideae</taxon>
        <taxon>50 kb inversion clade</taxon>
        <taxon>dalbergioids sensu lato</taxon>
        <taxon>Dalbergieae</taxon>
        <taxon>Pterocarpus clade</taxon>
        <taxon>Arachis</taxon>
    </lineage>
</organism>
<dbReference type="InterPro" id="IPR034568">
    <property type="entry name" value="MED30"/>
</dbReference>